<dbReference type="EMBL" id="JAGGLD010000002">
    <property type="protein sequence ID" value="MBP2000473.1"/>
    <property type="molecule type" value="Genomic_DNA"/>
</dbReference>
<dbReference type="SMART" id="SM00267">
    <property type="entry name" value="GGDEF"/>
    <property type="match status" value="1"/>
</dbReference>
<comment type="caution">
    <text evidence="3">The sequence shown here is derived from an EMBL/GenBank/DDBJ whole genome shotgun (WGS) entry which is preliminary data.</text>
</comment>
<dbReference type="Pfam" id="PF00990">
    <property type="entry name" value="GGDEF"/>
    <property type="match status" value="1"/>
</dbReference>
<keyword evidence="1" id="KW-0812">Transmembrane</keyword>
<organism evidence="3 4">
    <name type="scientific">Paenibacillus shirakamiensis</name>
    <dbReference type="NCBI Taxonomy" id="1265935"/>
    <lineage>
        <taxon>Bacteria</taxon>
        <taxon>Bacillati</taxon>
        <taxon>Bacillota</taxon>
        <taxon>Bacilli</taxon>
        <taxon>Bacillales</taxon>
        <taxon>Paenibacillaceae</taxon>
        <taxon>Paenibacillus</taxon>
    </lineage>
</organism>
<dbReference type="InterPro" id="IPR029787">
    <property type="entry name" value="Nucleotide_cyclase"/>
</dbReference>
<dbReference type="InterPro" id="IPR050469">
    <property type="entry name" value="Diguanylate_Cyclase"/>
</dbReference>
<feature type="transmembrane region" description="Helical" evidence="1">
    <location>
        <begin position="37"/>
        <end position="56"/>
    </location>
</feature>
<dbReference type="PANTHER" id="PTHR45138:SF9">
    <property type="entry name" value="DIGUANYLATE CYCLASE DGCM-RELATED"/>
    <property type="match status" value="1"/>
</dbReference>
<feature type="transmembrane region" description="Helical" evidence="1">
    <location>
        <begin position="68"/>
        <end position="88"/>
    </location>
</feature>
<dbReference type="Gene3D" id="3.30.70.270">
    <property type="match status" value="1"/>
</dbReference>
<feature type="transmembrane region" description="Helical" evidence="1">
    <location>
        <begin position="117"/>
        <end position="136"/>
    </location>
</feature>
<proteinExistence type="predicted"/>
<dbReference type="EC" id="2.7.7.65" evidence="3"/>
<keyword evidence="3" id="KW-0548">Nucleotidyltransferase</keyword>
<keyword evidence="1" id="KW-1133">Transmembrane helix</keyword>
<evidence type="ECO:0000256" key="1">
    <source>
        <dbReference type="SAM" id="Phobius"/>
    </source>
</evidence>
<dbReference type="InterPro" id="IPR043128">
    <property type="entry name" value="Rev_trsase/Diguanyl_cyclase"/>
</dbReference>
<feature type="transmembrane region" description="Helical" evidence="1">
    <location>
        <begin position="12"/>
        <end position="31"/>
    </location>
</feature>
<reference evidence="3 4" key="1">
    <citation type="submission" date="2021-03" db="EMBL/GenBank/DDBJ databases">
        <title>Genomic Encyclopedia of Type Strains, Phase IV (KMG-IV): sequencing the most valuable type-strain genomes for metagenomic binning, comparative biology and taxonomic classification.</title>
        <authorList>
            <person name="Goeker M."/>
        </authorList>
    </citation>
    <scope>NUCLEOTIDE SEQUENCE [LARGE SCALE GENOMIC DNA]</scope>
    <source>
        <strain evidence="3 4">DSM 26806</strain>
    </source>
</reference>
<dbReference type="PROSITE" id="PS50887">
    <property type="entry name" value="GGDEF"/>
    <property type="match status" value="1"/>
</dbReference>
<keyword evidence="3" id="KW-0808">Transferase</keyword>
<dbReference type="SUPFAM" id="SSF55073">
    <property type="entry name" value="Nucleotide cyclase"/>
    <property type="match status" value="1"/>
</dbReference>
<dbReference type="CDD" id="cd01949">
    <property type="entry name" value="GGDEF"/>
    <property type="match status" value="1"/>
</dbReference>
<accession>A0ABS4JFJ1</accession>
<dbReference type="RefSeq" id="WP_209860725.1">
    <property type="nucleotide sequence ID" value="NZ_JAGGLD010000002.1"/>
</dbReference>
<evidence type="ECO:0000313" key="3">
    <source>
        <dbReference type="EMBL" id="MBP2000473.1"/>
    </source>
</evidence>
<evidence type="ECO:0000259" key="2">
    <source>
        <dbReference type="PROSITE" id="PS50887"/>
    </source>
</evidence>
<dbReference type="PANTHER" id="PTHR45138">
    <property type="entry name" value="REGULATORY COMPONENTS OF SENSORY TRANSDUCTION SYSTEM"/>
    <property type="match status" value="1"/>
</dbReference>
<name>A0ABS4JFJ1_9BACL</name>
<protein>
    <submittedName>
        <fullName evidence="3">Two-component system cell cycle response regulator</fullName>
        <ecNumber evidence="3">2.7.7.65</ecNumber>
    </submittedName>
</protein>
<sequence length="353" mass="39782">MSSNADWTRKFMNGYWWSAVVLLAAEVIYMIPNVRITSPFAVELIVGLDLLILFILKYTEWKIWKGTVSHRNLLISGVCISDLGFFVMMPYIDVAQLILLIPIMLSLVFFDLTMLYVAGWTSIIIYTLVFISSHRVHETEGWLGWLLVIALIVLGVKVGHAVLMRSREMTHHMESLVQSEQKLIVENVISDKLLKIDALTGLYNQKTFHEYLDSLIEHCETSGIPVQLALLDIDNFKQINDTLGHWVGDIVLKEVAGKITDLLNPNDFAVRYGGEEFAVIFTDTSNEEACAQAEKIRMGIQNLPFAGTQGQPITISIGICSYLPGDGKEQFFRKADDALYKAKRTGKNKVVYA</sequence>
<feature type="domain" description="GGDEF" evidence="2">
    <location>
        <begin position="224"/>
        <end position="353"/>
    </location>
</feature>
<keyword evidence="1" id="KW-0472">Membrane</keyword>
<gene>
    <name evidence="3" type="ORF">J2Z69_001504</name>
</gene>
<feature type="transmembrane region" description="Helical" evidence="1">
    <location>
        <begin position="142"/>
        <end position="163"/>
    </location>
</feature>
<dbReference type="NCBIfam" id="TIGR00254">
    <property type="entry name" value="GGDEF"/>
    <property type="match status" value="1"/>
</dbReference>
<dbReference type="Proteomes" id="UP001519288">
    <property type="component" value="Unassembled WGS sequence"/>
</dbReference>
<evidence type="ECO:0000313" key="4">
    <source>
        <dbReference type="Proteomes" id="UP001519288"/>
    </source>
</evidence>
<keyword evidence="4" id="KW-1185">Reference proteome</keyword>
<dbReference type="InterPro" id="IPR000160">
    <property type="entry name" value="GGDEF_dom"/>
</dbReference>
<dbReference type="GO" id="GO:0052621">
    <property type="term" value="F:diguanylate cyclase activity"/>
    <property type="evidence" value="ECO:0007669"/>
    <property type="project" value="UniProtKB-EC"/>
</dbReference>